<dbReference type="AlphaFoldDB" id="A0A6J5UJZ3"/>
<dbReference type="InterPro" id="IPR015655">
    <property type="entry name" value="PP2C"/>
</dbReference>
<organism evidence="2 3">
    <name type="scientific">Prunus armeniaca</name>
    <name type="common">Apricot</name>
    <name type="synonym">Armeniaca vulgaris</name>
    <dbReference type="NCBI Taxonomy" id="36596"/>
    <lineage>
        <taxon>Eukaryota</taxon>
        <taxon>Viridiplantae</taxon>
        <taxon>Streptophyta</taxon>
        <taxon>Embryophyta</taxon>
        <taxon>Tracheophyta</taxon>
        <taxon>Spermatophyta</taxon>
        <taxon>Magnoliopsida</taxon>
        <taxon>eudicotyledons</taxon>
        <taxon>Gunneridae</taxon>
        <taxon>Pentapetalae</taxon>
        <taxon>rosids</taxon>
        <taxon>fabids</taxon>
        <taxon>Rosales</taxon>
        <taxon>Rosaceae</taxon>
        <taxon>Amygdaloideae</taxon>
        <taxon>Amygdaleae</taxon>
        <taxon>Prunus</taxon>
    </lineage>
</organism>
<feature type="domain" description="PPM-type phosphatase" evidence="1">
    <location>
        <begin position="1"/>
        <end position="104"/>
    </location>
</feature>
<accession>A0A6J5UJZ3</accession>
<dbReference type="CDD" id="cd00143">
    <property type="entry name" value="PP2Cc"/>
    <property type="match status" value="1"/>
</dbReference>
<evidence type="ECO:0000313" key="2">
    <source>
        <dbReference type="EMBL" id="CAB4276411.1"/>
    </source>
</evidence>
<evidence type="ECO:0000259" key="1">
    <source>
        <dbReference type="PROSITE" id="PS51746"/>
    </source>
</evidence>
<dbReference type="InterPro" id="IPR001932">
    <property type="entry name" value="PPM-type_phosphatase-like_dom"/>
</dbReference>
<dbReference type="PROSITE" id="PS51746">
    <property type="entry name" value="PPM_2"/>
    <property type="match status" value="1"/>
</dbReference>
<evidence type="ECO:0000313" key="3">
    <source>
        <dbReference type="Proteomes" id="UP000507222"/>
    </source>
</evidence>
<dbReference type="SUPFAM" id="SSF81606">
    <property type="entry name" value="PP2C-like"/>
    <property type="match status" value="1"/>
</dbReference>
<dbReference type="InterPro" id="IPR036457">
    <property type="entry name" value="PPM-type-like_dom_sf"/>
</dbReference>
<dbReference type="PANTHER" id="PTHR47992">
    <property type="entry name" value="PROTEIN PHOSPHATASE"/>
    <property type="match status" value="1"/>
</dbReference>
<dbReference type="Proteomes" id="UP000507222">
    <property type="component" value="Unassembled WGS sequence"/>
</dbReference>
<sequence length="104" mass="11571">MLGTPGQFYAEMDGVAKQKTVDHDLEKAKEKDLVESTGGFVLERPGNIPHVDGQLAMTRGIYGRKTKYDQITSEADIKVKKIDNETDFIILASDGLWKVMSNLL</sequence>
<dbReference type="Pfam" id="PF00481">
    <property type="entry name" value="PP2C"/>
    <property type="match status" value="1"/>
</dbReference>
<reference evidence="2 3" key="1">
    <citation type="submission" date="2020-05" db="EMBL/GenBank/DDBJ databases">
        <authorList>
            <person name="Campoy J."/>
            <person name="Schneeberger K."/>
            <person name="Spophaly S."/>
        </authorList>
    </citation>
    <scope>NUCLEOTIDE SEQUENCE [LARGE SCALE GENOMIC DNA]</scope>
    <source>
        <strain evidence="2">PruArmRojPasFocal</strain>
    </source>
</reference>
<proteinExistence type="predicted"/>
<dbReference type="EMBL" id="CAEKDK010000004">
    <property type="protein sequence ID" value="CAB4276411.1"/>
    <property type="molecule type" value="Genomic_DNA"/>
</dbReference>
<gene>
    <name evidence="2" type="ORF">CURHAP_LOCUS25512</name>
</gene>
<name>A0A6J5UJZ3_PRUAR</name>
<dbReference type="Gene3D" id="3.60.40.10">
    <property type="entry name" value="PPM-type phosphatase domain"/>
    <property type="match status" value="1"/>
</dbReference>
<protein>
    <recommendedName>
        <fullName evidence="1">PPM-type phosphatase domain-containing protein</fullName>
    </recommendedName>
</protein>
<dbReference type="GO" id="GO:0004722">
    <property type="term" value="F:protein serine/threonine phosphatase activity"/>
    <property type="evidence" value="ECO:0007669"/>
    <property type="project" value="InterPro"/>
</dbReference>